<name>A0A7X8MUY2_9CORY</name>
<sequence length="606" mass="64327">MFLHGVHTDEYEERWVEALSRSLTGIGYPDLSEVTVIAPRYGHALKGDDGDVPLPPVSVKPMKGDDRRGHRRDFDHRIAAMEYRLARHDRGNGAIWADVAVSLATPVVRQARNYLRNTSVRAQVLARILDELPDTGRIVIVAHSLGTVIAADILCRLPVGVEVVGLVTLGSPLAEGNYDVDDLRKKLADPPANLGWWVNFWSAFDPVVALRGVSSVVPWLLDLQVPTAVLPLPAHGALNYLAAPHVAEAVGYGLFGSRSKEMALVESAAGVALDGTQIAALRALRYAHLIKDLLTGDKAARFSGALRYKQALVVEDLVTLAKDTGRPVPYQVCQLRFDYGDPSAQTPVPGPADHTSKEEAAAQLVSLAVQNLLSPFEIDIPADVQKEAMSGLAAEMGLGTRFGSDVFDSMASAEKAISGRGTNWMKWGAMGAGLVAITVATAGLAAAPAAGLSGAAVVTSALAGFGPGGMIGGLLTAGTLVSAGSGSVAIGVVSPTTTARQVESLVKIRLAVAILQGTHNLQSDDSIWLELVDIERQLIRKAEWLEEFSDPKSASVQAIRQKLDAVRAALKYMSDNGLAPDVIGEEDEDAADKRVGWLPTPRGLSR</sequence>
<evidence type="ECO:0000313" key="2">
    <source>
        <dbReference type="EMBL" id="NLP38794.1"/>
    </source>
</evidence>
<dbReference type="SUPFAM" id="SSF53474">
    <property type="entry name" value="alpha/beta-Hydrolases"/>
    <property type="match status" value="1"/>
</dbReference>
<dbReference type="InterPro" id="IPR029058">
    <property type="entry name" value="AB_hydrolase_fold"/>
</dbReference>
<gene>
    <name evidence="2" type="ORF">GX356_03615</name>
</gene>
<comment type="caution">
    <text evidence="2">The sequence shown here is derived from an EMBL/GenBank/DDBJ whole genome shotgun (WGS) entry which is preliminary data.</text>
</comment>
<evidence type="ECO:0000313" key="3">
    <source>
        <dbReference type="Proteomes" id="UP000568696"/>
    </source>
</evidence>
<dbReference type="Gene3D" id="3.40.50.1820">
    <property type="entry name" value="alpha/beta hydrolase"/>
    <property type="match status" value="1"/>
</dbReference>
<organism evidence="2 3">
    <name type="scientific">Corynebacterium pollutisoli</name>
    <dbReference type="NCBI Taxonomy" id="1610489"/>
    <lineage>
        <taxon>Bacteria</taxon>
        <taxon>Bacillati</taxon>
        <taxon>Actinomycetota</taxon>
        <taxon>Actinomycetes</taxon>
        <taxon>Mycobacteriales</taxon>
        <taxon>Corynebacteriaceae</taxon>
        <taxon>Corynebacterium</taxon>
    </lineage>
</organism>
<proteinExistence type="predicted"/>
<dbReference type="Proteomes" id="UP000568696">
    <property type="component" value="Unassembled WGS sequence"/>
</dbReference>
<dbReference type="AlphaFoldDB" id="A0A7X8MUY2"/>
<dbReference type="EMBL" id="JAAYSN010000092">
    <property type="protein sequence ID" value="NLP38794.1"/>
    <property type="molecule type" value="Genomic_DNA"/>
</dbReference>
<protein>
    <submittedName>
        <fullName evidence="2">Lipase family protein</fullName>
    </submittedName>
</protein>
<accession>A0A7X8MUY2</accession>
<feature type="region of interest" description="Disordered" evidence="1">
    <location>
        <begin position="581"/>
        <end position="606"/>
    </location>
</feature>
<evidence type="ECO:0000256" key="1">
    <source>
        <dbReference type="SAM" id="MobiDB-lite"/>
    </source>
</evidence>
<reference evidence="2 3" key="1">
    <citation type="journal article" date="2020" name="Biotechnol. Biofuels">
        <title>New insights from the biogas microbiome by comprehensive genome-resolved metagenomics of nearly 1600 species originating from multiple anaerobic digesters.</title>
        <authorList>
            <person name="Campanaro S."/>
            <person name="Treu L."/>
            <person name="Rodriguez-R L.M."/>
            <person name="Kovalovszki A."/>
            <person name="Ziels R.M."/>
            <person name="Maus I."/>
            <person name="Zhu X."/>
            <person name="Kougias P.G."/>
            <person name="Basile A."/>
            <person name="Luo G."/>
            <person name="Schluter A."/>
            <person name="Konstantinidis K.T."/>
            <person name="Angelidaki I."/>
        </authorList>
    </citation>
    <scope>NUCLEOTIDE SEQUENCE [LARGE SCALE GENOMIC DNA]</scope>
    <source>
        <strain evidence="2">AS23ysBPME_344</strain>
    </source>
</reference>